<gene>
    <name evidence="8" type="primary">vapC</name>
    <name evidence="10" type="ORF">A7979_05365</name>
</gene>
<organism evidence="10 11">
    <name type="scientific">Rothia nasimurium</name>
    <dbReference type="NCBI Taxonomy" id="85336"/>
    <lineage>
        <taxon>Bacteria</taxon>
        <taxon>Bacillati</taxon>
        <taxon>Actinomycetota</taxon>
        <taxon>Actinomycetes</taxon>
        <taxon>Micrococcales</taxon>
        <taxon>Micrococcaceae</taxon>
        <taxon>Rothia</taxon>
    </lineage>
</organism>
<dbReference type="GO" id="GO:0090729">
    <property type="term" value="F:toxin activity"/>
    <property type="evidence" value="ECO:0007669"/>
    <property type="project" value="UniProtKB-KW"/>
</dbReference>
<dbReference type="InterPro" id="IPR002716">
    <property type="entry name" value="PIN_dom"/>
</dbReference>
<dbReference type="PANTHER" id="PTHR33653:SF1">
    <property type="entry name" value="RIBONUCLEASE VAPC2"/>
    <property type="match status" value="1"/>
</dbReference>
<dbReference type="NCBIfam" id="NF010285">
    <property type="entry name" value="PRK13725.1"/>
    <property type="match status" value="1"/>
</dbReference>
<reference evidence="10 11" key="1">
    <citation type="submission" date="2016-05" db="EMBL/GenBank/DDBJ databases">
        <title>Draft genome sequence of a porcine commensal Rothia nasimurium.</title>
        <authorList>
            <person name="Gaiser R.A."/>
            <person name="Van Baarlen P."/>
            <person name="Wells J.M."/>
        </authorList>
    </citation>
    <scope>NUCLEOTIDE SEQUENCE [LARGE SCALE GENOMIC DNA]</scope>
    <source>
        <strain evidence="10 11">PT-32</strain>
    </source>
</reference>
<dbReference type="GO" id="GO:0004540">
    <property type="term" value="F:RNA nuclease activity"/>
    <property type="evidence" value="ECO:0007669"/>
    <property type="project" value="InterPro"/>
</dbReference>
<evidence type="ECO:0000313" key="10">
    <source>
        <dbReference type="EMBL" id="ORC16040.1"/>
    </source>
</evidence>
<evidence type="ECO:0000256" key="6">
    <source>
        <dbReference type="ARBA" id="ARBA00022842"/>
    </source>
</evidence>
<evidence type="ECO:0000313" key="11">
    <source>
        <dbReference type="Proteomes" id="UP000192359"/>
    </source>
</evidence>
<keyword evidence="11" id="KW-1185">Reference proteome</keyword>
<dbReference type="Proteomes" id="UP000192359">
    <property type="component" value="Unassembled WGS sequence"/>
</dbReference>
<dbReference type="InterPro" id="IPR022907">
    <property type="entry name" value="VapC_family"/>
</dbReference>
<sequence>MLTYMLDTNIVIYVMKRRPPEILDTFNQNASRLCVSSITAAELFFGAAKSAKPEQNLRVVEDFLSRLTILPYDLDAAAQFGDIKATLQRVGRVIGENDLHIAAHARSRGLVIVTNNEREFERVEALRVVNWVKPLTL</sequence>
<comment type="caution">
    <text evidence="10">The sequence shown here is derived from an EMBL/GenBank/DDBJ whole genome shotgun (WGS) entry which is preliminary data.</text>
</comment>
<evidence type="ECO:0000256" key="1">
    <source>
        <dbReference type="ARBA" id="ARBA00001946"/>
    </source>
</evidence>
<dbReference type="EMBL" id="LXWF01000041">
    <property type="protein sequence ID" value="ORC16040.1"/>
    <property type="molecule type" value="Genomic_DNA"/>
</dbReference>
<feature type="binding site" evidence="8">
    <location>
        <position position="98"/>
    </location>
    <ligand>
        <name>Mg(2+)</name>
        <dbReference type="ChEBI" id="CHEBI:18420"/>
    </ligand>
</feature>
<dbReference type="InterPro" id="IPR029060">
    <property type="entry name" value="PIN-like_dom_sf"/>
</dbReference>
<dbReference type="SUPFAM" id="SSF88723">
    <property type="entry name" value="PIN domain-like"/>
    <property type="match status" value="1"/>
</dbReference>
<proteinExistence type="inferred from homology"/>
<keyword evidence="3 8" id="KW-0540">Nuclease</keyword>
<dbReference type="Pfam" id="PF01850">
    <property type="entry name" value="PIN"/>
    <property type="match status" value="1"/>
</dbReference>
<keyword evidence="4 8" id="KW-0479">Metal-binding</keyword>
<evidence type="ECO:0000256" key="8">
    <source>
        <dbReference type="HAMAP-Rule" id="MF_00265"/>
    </source>
</evidence>
<evidence type="ECO:0000256" key="3">
    <source>
        <dbReference type="ARBA" id="ARBA00022722"/>
    </source>
</evidence>
<comment type="cofactor">
    <cofactor evidence="1 8">
        <name>Mg(2+)</name>
        <dbReference type="ChEBI" id="CHEBI:18420"/>
    </cofactor>
</comment>
<dbReference type="CDD" id="cd09881">
    <property type="entry name" value="PIN_VapC4-5_FitB-like"/>
    <property type="match status" value="1"/>
</dbReference>
<keyword evidence="5 8" id="KW-0378">Hydrolase</keyword>
<dbReference type="Gene3D" id="3.40.50.1010">
    <property type="entry name" value="5'-nuclease"/>
    <property type="match status" value="1"/>
</dbReference>
<dbReference type="RefSeq" id="WP_083092555.1">
    <property type="nucleotide sequence ID" value="NZ_LXWF01000041.1"/>
</dbReference>
<feature type="binding site" evidence="8">
    <location>
        <position position="7"/>
    </location>
    <ligand>
        <name>Mg(2+)</name>
        <dbReference type="ChEBI" id="CHEBI:18420"/>
    </ligand>
</feature>
<accession>A0A1Y1RN56</accession>
<evidence type="ECO:0000256" key="5">
    <source>
        <dbReference type="ARBA" id="ARBA00022801"/>
    </source>
</evidence>
<protein>
    <recommendedName>
        <fullName evidence="8">Ribonuclease VapC</fullName>
        <shortName evidence="8">RNase VapC</shortName>
        <ecNumber evidence="8">3.1.-.-</ecNumber>
    </recommendedName>
    <alternativeName>
        <fullName evidence="8">Toxin VapC</fullName>
    </alternativeName>
</protein>
<dbReference type="SMART" id="SM00670">
    <property type="entry name" value="PINc"/>
    <property type="match status" value="1"/>
</dbReference>
<keyword evidence="8" id="KW-0800">Toxin</keyword>
<evidence type="ECO:0000256" key="4">
    <source>
        <dbReference type="ARBA" id="ARBA00022723"/>
    </source>
</evidence>
<dbReference type="AlphaFoldDB" id="A0A1Y1RN56"/>
<keyword evidence="6 8" id="KW-0460">Magnesium</keyword>
<name>A0A1Y1RN56_9MICC</name>
<evidence type="ECO:0000256" key="2">
    <source>
        <dbReference type="ARBA" id="ARBA00022649"/>
    </source>
</evidence>
<dbReference type="InterPro" id="IPR050556">
    <property type="entry name" value="Type_II_TA_system_RNase"/>
</dbReference>
<comment type="function">
    <text evidence="8">Toxic component of a toxin-antitoxin (TA) system. An RNase.</text>
</comment>
<dbReference type="OrthoDB" id="9804823at2"/>
<dbReference type="GO" id="GO:0016787">
    <property type="term" value="F:hydrolase activity"/>
    <property type="evidence" value="ECO:0007669"/>
    <property type="project" value="UniProtKB-KW"/>
</dbReference>
<dbReference type="HAMAP" id="MF_00265">
    <property type="entry name" value="VapC_Nob1"/>
    <property type="match status" value="1"/>
</dbReference>
<evidence type="ECO:0000256" key="7">
    <source>
        <dbReference type="ARBA" id="ARBA00038093"/>
    </source>
</evidence>
<keyword evidence="2 8" id="KW-1277">Toxin-antitoxin system</keyword>
<feature type="domain" description="PIN" evidence="9">
    <location>
        <begin position="2"/>
        <end position="121"/>
    </location>
</feature>
<dbReference type="GO" id="GO:0000287">
    <property type="term" value="F:magnesium ion binding"/>
    <property type="evidence" value="ECO:0007669"/>
    <property type="project" value="UniProtKB-UniRule"/>
</dbReference>
<evidence type="ECO:0000259" key="9">
    <source>
        <dbReference type="SMART" id="SM00670"/>
    </source>
</evidence>
<dbReference type="PANTHER" id="PTHR33653">
    <property type="entry name" value="RIBONUCLEASE VAPC2"/>
    <property type="match status" value="1"/>
</dbReference>
<dbReference type="EC" id="3.1.-.-" evidence="8"/>
<comment type="similarity">
    <text evidence="7 8">Belongs to the PINc/VapC protein family.</text>
</comment>